<dbReference type="RefSeq" id="WP_151891750.1">
    <property type="nucleotide sequence ID" value="NZ_VNIK02000020.1"/>
</dbReference>
<dbReference type="AlphaFoldDB" id="A0A5N5IQ82"/>
<feature type="coiled-coil region" evidence="1">
    <location>
        <begin position="290"/>
        <end position="317"/>
    </location>
</feature>
<evidence type="ECO:0000313" key="4">
    <source>
        <dbReference type="Proteomes" id="UP000319204"/>
    </source>
</evidence>
<dbReference type="EMBL" id="VNIK02000020">
    <property type="protein sequence ID" value="KAB5483650.1"/>
    <property type="molecule type" value="Genomic_DNA"/>
</dbReference>
<organism evidence="3 4">
    <name type="scientific">Flagellimonas hadalis</name>
    <dbReference type="NCBI Taxonomy" id="2597517"/>
    <lineage>
        <taxon>Bacteria</taxon>
        <taxon>Pseudomonadati</taxon>
        <taxon>Bacteroidota</taxon>
        <taxon>Flavobacteriia</taxon>
        <taxon>Flavobacteriales</taxon>
        <taxon>Flavobacteriaceae</taxon>
        <taxon>Flagellimonas</taxon>
    </lineage>
</organism>
<evidence type="ECO:0000313" key="3">
    <source>
        <dbReference type="EMBL" id="KAB5483650.1"/>
    </source>
</evidence>
<evidence type="ECO:0000256" key="1">
    <source>
        <dbReference type="SAM" id="Coils"/>
    </source>
</evidence>
<evidence type="ECO:0008006" key="5">
    <source>
        <dbReference type="Google" id="ProtNLM"/>
    </source>
</evidence>
<dbReference type="Proteomes" id="UP000319204">
    <property type="component" value="Unassembled WGS sequence"/>
</dbReference>
<keyword evidence="4" id="KW-1185">Reference proteome</keyword>
<accession>A0A5N5IQ82</accession>
<proteinExistence type="predicted"/>
<name>A0A5N5IQ82_9FLAO</name>
<feature type="signal peptide" evidence="2">
    <location>
        <begin position="1"/>
        <end position="23"/>
    </location>
</feature>
<keyword evidence="2" id="KW-0732">Signal</keyword>
<reference evidence="3" key="1">
    <citation type="submission" date="2019-10" db="EMBL/GenBank/DDBJ databases">
        <title>Muricauda hadale sp. nov., a piezophilic bacterium isolated from hadopelagic water of the Mariana Trench.</title>
        <authorList>
            <person name="Wei Y."/>
        </authorList>
    </citation>
    <scope>NUCLEOTIDE SEQUENCE [LARGE SCALE GENOMIC DNA]</scope>
    <source>
        <strain evidence="3">MT-229</strain>
    </source>
</reference>
<dbReference type="OrthoDB" id="9808753at2"/>
<gene>
    <name evidence="3" type="ORF">FOT42_017620</name>
</gene>
<keyword evidence="1" id="KW-0175">Coiled coil</keyword>
<sequence length="323" mass="35373">MIIQKIKKGMLCFFLMTMSFMNAQWLENGNSLTTTDIVGIGTSNPDAALHVNGSNGDYILKLNNSIRFRGDGVIEWGTSTNYGILSWDTDEAIIGGKAGKGLSLRADGGEKVRVSTNGFVGIGTTVPDAKLHVYGNNVGSGNILASIMLGKSNGPEIQAIQESTDDDVQGLSFRVKTSALAAAPNFEALRINRYGDVGIGTSAPDAKLAVNGNIHAKEVKVDLFGWPDYVFKKGYNLPTLEEVEMHIKEKGHLINIPSAKEVEENGIVLGEMNKLLLEKIEELVLYTLNQEEKIKRLEASNKRIDFLEKEYKKLLQEIRNGKN</sequence>
<feature type="chain" id="PRO_5024362694" description="Peptidase S74 domain-containing protein" evidence="2">
    <location>
        <begin position="24"/>
        <end position="323"/>
    </location>
</feature>
<protein>
    <recommendedName>
        <fullName evidence="5">Peptidase S74 domain-containing protein</fullName>
    </recommendedName>
</protein>
<comment type="caution">
    <text evidence="3">The sequence shown here is derived from an EMBL/GenBank/DDBJ whole genome shotgun (WGS) entry which is preliminary data.</text>
</comment>
<evidence type="ECO:0000256" key="2">
    <source>
        <dbReference type="SAM" id="SignalP"/>
    </source>
</evidence>